<keyword evidence="3" id="KW-0328">Glycosyltransferase</keyword>
<evidence type="ECO:0000256" key="2">
    <source>
        <dbReference type="ARBA" id="ARBA00022475"/>
    </source>
</evidence>
<dbReference type="AlphaFoldDB" id="A0A5R9JAV5"/>
<sequence length="466" mass="50313">MRQPLLALLAILAVLSLLWPRATVMPLSSYDQRFYLGIAYDLRQHGTFTDGFSYAGGGPATLRPPGMRFTPLYPAFLATAASFDPGLRRGIACVEATAGRDPGCPLAAPVARGAQFLMLLAFYWLLWIAIAGAMGSRRAGWIGLGTGLLAAPLLLLSVNTLMTETLTLVLSAAACTLAASAVRQPAATAWRTWLATGIALGLAILSRPAFLYLLYASLGCASLLLIRRPANRPAIARGVAAFATGAAMPVLPWVLRNAIVLHRAALSFGYASHTLVQRIAFDAMTPREYGLSFVCWLPDGSGLGRLIAGRHACDRFGWDEHADSFYSIGNGALMRQTLAAAGGWPHHMNYLVHHYLLAEPLRHLLVTIPLALRGLYVDHWWGALLAPFSLWAMLRAWRDRSSAASAWPVLLLSMPPWFLLVFNAAVAVNQPRYNLLLVLPFALAAALAVERRLPRHGGATLPPAVS</sequence>
<protein>
    <recommendedName>
        <fullName evidence="11">Glycosyltransferase family 39 protein</fullName>
    </recommendedName>
</protein>
<dbReference type="Proteomes" id="UP000305654">
    <property type="component" value="Unassembled WGS sequence"/>
</dbReference>
<evidence type="ECO:0000256" key="6">
    <source>
        <dbReference type="ARBA" id="ARBA00022989"/>
    </source>
</evidence>
<evidence type="ECO:0008006" key="11">
    <source>
        <dbReference type="Google" id="ProtNLM"/>
    </source>
</evidence>
<proteinExistence type="predicted"/>
<keyword evidence="10" id="KW-1185">Reference proteome</keyword>
<name>A0A5R9JAV5_9PROT</name>
<keyword evidence="5 8" id="KW-0812">Transmembrane</keyword>
<dbReference type="GO" id="GO:0009103">
    <property type="term" value="P:lipopolysaccharide biosynthetic process"/>
    <property type="evidence" value="ECO:0007669"/>
    <property type="project" value="UniProtKB-ARBA"/>
</dbReference>
<evidence type="ECO:0000256" key="7">
    <source>
        <dbReference type="ARBA" id="ARBA00023136"/>
    </source>
</evidence>
<accession>A0A5R9JAV5</accession>
<keyword evidence="7 8" id="KW-0472">Membrane</keyword>
<comment type="subcellular location">
    <subcellularLocation>
        <location evidence="1">Cell membrane</location>
        <topology evidence="1">Multi-pass membrane protein</topology>
    </subcellularLocation>
</comment>
<feature type="transmembrane region" description="Helical" evidence="8">
    <location>
        <begin position="116"/>
        <end position="134"/>
    </location>
</feature>
<feature type="transmembrane region" description="Helical" evidence="8">
    <location>
        <begin position="141"/>
        <end position="162"/>
    </location>
</feature>
<dbReference type="GO" id="GO:0005886">
    <property type="term" value="C:plasma membrane"/>
    <property type="evidence" value="ECO:0007669"/>
    <property type="project" value="UniProtKB-SubCell"/>
</dbReference>
<evidence type="ECO:0000256" key="4">
    <source>
        <dbReference type="ARBA" id="ARBA00022679"/>
    </source>
</evidence>
<dbReference type="PANTHER" id="PTHR33908:SF11">
    <property type="entry name" value="MEMBRANE PROTEIN"/>
    <property type="match status" value="1"/>
</dbReference>
<keyword evidence="2" id="KW-1003">Cell membrane</keyword>
<feature type="transmembrane region" description="Helical" evidence="8">
    <location>
        <begin position="433"/>
        <end position="449"/>
    </location>
</feature>
<dbReference type="RefSeq" id="WP_138323920.1">
    <property type="nucleotide sequence ID" value="NZ_VCDI01000001.1"/>
</dbReference>
<evidence type="ECO:0000256" key="3">
    <source>
        <dbReference type="ARBA" id="ARBA00022676"/>
    </source>
</evidence>
<keyword evidence="6 8" id="KW-1133">Transmembrane helix</keyword>
<evidence type="ECO:0000313" key="10">
    <source>
        <dbReference type="Proteomes" id="UP000305654"/>
    </source>
</evidence>
<evidence type="ECO:0000256" key="5">
    <source>
        <dbReference type="ARBA" id="ARBA00022692"/>
    </source>
</evidence>
<reference evidence="9 10" key="1">
    <citation type="submission" date="2019-05" db="EMBL/GenBank/DDBJ databases">
        <authorList>
            <person name="Pankratov T."/>
            <person name="Grouzdev D."/>
        </authorList>
    </citation>
    <scope>NUCLEOTIDE SEQUENCE [LARGE SCALE GENOMIC DNA]</scope>
    <source>
        <strain evidence="9 10">KEBCLARHB70R</strain>
    </source>
</reference>
<dbReference type="EMBL" id="VCDI01000001">
    <property type="protein sequence ID" value="TLU73667.1"/>
    <property type="molecule type" value="Genomic_DNA"/>
</dbReference>
<evidence type="ECO:0000256" key="8">
    <source>
        <dbReference type="SAM" id="Phobius"/>
    </source>
</evidence>
<dbReference type="InterPro" id="IPR050297">
    <property type="entry name" value="LipidA_mod_glycosyltrf_83"/>
</dbReference>
<comment type="caution">
    <text evidence="9">The sequence shown here is derived from an EMBL/GenBank/DDBJ whole genome shotgun (WGS) entry which is preliminary data.</text>
</comment>
<dbReference type="OrthoDB" id="7256586at2"/>
<evidence type="ECO:0000256" key="1">
    <source>
        <dbReference type="ARBA" id="ARBA00004651"/>
    </source>
</evidence>
<dbReference type="GO" id="GO:0016763">
    <property type="term" value="F:pentosyltransferase activity"/>
    <property type="evidence" value="ECO:0007669"/>
    <property type="project" value="TreeGrafter"/>
</dbReference>
<evidence type="ECO:0000313" key="9">
    <source>
        <dbReference type="EMBL" id="TLU73667.1"/>
    </source>
</evidence>
<organism evidence="9 10">
    <name type="scientific">Lichenicoccus roseus</name>
    <dbReference type="NCBI Taxonomy" id="2683649"/>
    <lineage>
        <taxon>Bacteria</taxon>
        <taxon>Pseudomonadati</taxon>
        <taxon>Pseudomonadota</taxon>
        <taxon>Alphaproteobacteria</taxon>
        <taxon>Acetobacterales</taxon>
        <taxon>Acetobacteraceae</taxon>
        <taxon>Lichenicoccus</taxon>
    </lineage>
</organism>
<gene>
    <name evidence="9" type="ORF">FE263_00020</name>
</gene>
<feature type="transmembrane region" description="Helical" evidence="8">
    <location>
        <begin position="238"/>
        <end position="255"/>
    </location>
</feature>
<keyword evidence="4" id="KW-0808">Transferase</keyword>
<feature type="transmembrane region" description="Helical" evidence="8">
    <location>
        <begin position="409"/>
        <end position="427"/>
    </location>
</feature>
<dbReference type="PANTHER" id="PTHR33908">
    <property type="entry name" value="MANNOSYLTRANSFERASE YKCB-RELATED"/>
    <property type="match status" value="1"/>
</dbReference>
<feature type="transmembrane region" description="Helical" evidence="8">
    <location>
        <begin position="209"/>
        <end position="226"/>
    </location>
</feature>